<dbReference type="InterPro" id="IPR008991">
    <property type="entry name" value="Translation_prot_SH3-like_sf"/>
</dbReference>
<evidence type="ECO:0000259" key="5">
    <source>
        <dbReference type="SMART" id="SM00739"/>
    </source>
</evidence>
<feature type="domain" description="NusG-like N-terminal" evidence="4">
    <location>
        <begin position="9"/>
        <end position="109"/>
    </location>
</feature>
<keyword evidence="7" id="KW-1185">Reference proteome</keyword>
<dbReference type="Pfam" id="PF02357">
    <property type="entry name" value="NusG"/>
    <property type="match status" value="1"/>
</dbReference>
<keyword evidence="1" id="KW-0889">Transcription antitermination</keyword>
<dbReference type="GO" id="GO:0031564">
    <property type="term" value="P:transcription antitermination"/>
    <property type="evidence" value="ECO:0007669"/>
    <property type="project" value="UniProtKB-KW"/>
</dbReference>
<dbReference type="InterPro" id="IPR005824">
    <property type="entry name" value="KOW"/>
</dbReference>
<name>A0A4R2R9U9_9RHOB</name>
<evidence type="ECO:0000256" key="2">
    <source>
        <dbReference type="ARBA" id="ARBA00023015"/>
    </source>
</evidence>
<dbReference type="SMART" id="SM00738">
    <property type="entry name" value="NGN"/>
    <property type="match status" value="1"/>
</dbReference>
<comment type="caution">
    <text evidence="6">The sequence shown here is derived from an EMBL/GenBank/DDBJ whole genome shotgun (WGS) entry which is preliminary data.</text>
</comment>
<dbReference type="PANTHER" id="PTHR30265:SF4">
    <property type="entry name" value="KOW MOTIF FAMILY PROTEIN, EXPRESSED"/>
    <property type="match status" value="1"/>
</dbReference>
<dbReference type="InterPro" id="IPR043425">
    <property type="entry name" value="NusG-like"/>
</dbReference>
<gene>
    <name evidence="6" type="ORF">EV663_11725</name>
</gene>
<keyword evidence="3" id="KW-0804">Transcription</keyword>
<dbReference type="GO" id="GO:0006354">
    <property type="term" value="P:DNA-templated transcription elongation"/>
    <property type="evidence" value="ECO:0007669"/>
    <property type="project" value="InterPro"/>
</dbReference>
<evidence type="ECO:0000256" key="3">
    <source>
        <dbReference type="ARBA" id="ARBA00023163"/>
    </source>
</evidence>
<keyword evidence="2" id="KW-0805">Transcription regulation</keyword>
<evidence type="ECO:0000256" key="1">
    <source>
        <dbReference type="ARBA" id="ARBA00022814"/>
    </source>
</evidence>
<dbReference type="InterPro" id="IPR006645">
    <property type="entry name" value="NGN-like_dom"/>
</dbReference>
<organism evidence="6 7">
    <name type="scientific">Rhodovulum bhavnagarense</name>
    <dbReference type="NCBI Taxonomy" id="992286"/>
    <lineage>
        <taxon>Bacteria</taxon>
        <taxon>Pseudomonadati</taxon>
        <taxon>Pseudomonadota</taxon>
        <taxon>Alphaproteobacteria</taxon>
        <taxon>Rhodobacterales</taxon>
        <taxon>Paracoccaceae</taxon>
        <taxon>Rhodovulum</taxon>
    </lineage>
</organism>
<dbReference type="PANTHER" id="PTHR30265">
    <property type="entry name" value="RHO-INTERACTING TRANSCRIPTION TERMINATION FACTOR NUSG"/>
    <property type="match status" value="1"/>
</dbReference>
<dbReference type="OrthoDB" id="9787731at2"/>
<dbReference type="InterPro" id="IPR036735">
    <property type="entry name" value="NGN_dom_sf"/>
</dbReference>
<dbReference type="Gene3D" id="3.30.70.940">
    <property type="entry name" value="NusG, N-terminal domain"/>
    <property type="match status" value="1"/>
</dbReference>
<feature type="domain" description="KOW" evidence="5">
    <location>
        <begin position="121"/>
        <end position="148"/>
    </location>
</feature>
<proteinExistence type="predicted"/>
<evidence type="ECO:0000313" key="7">
    <source>
        <dbReference type="Proteomes" id="UP000295050"/>
    </source>
</evidence>
<dbReference type="EMBL" id="SLXU01000017">
    <property type="protein sequence ID" value="TCP58759.1"/>
    <property type="molecule type" value="Genomic_DNA"/>
</dbReference>
<evidence type="ECO:0000313" key="6">
    <source>
        <dbReference type="EMBL" id="TCP58759.1"/>
    </source>
</evidence>
<dbReference type="RefSeq" id="WP_132952705.1">
    <property type="nucleotide sequence ID" value="NZ_SLXU01000017.1"/>
</dbReference>
<reference evidence="6 7" key="1">
    <citation type="submission" date="2019-03" db="EMBL/GenBank/DDBJ databases">
        <title>Genomic Encyclopedia of Type Strains, Phase IV (KMG-IV): sequencing the most valuable type-strain genomes for metagenomic binning, comparative biology and taxonomic classification.</title>
        <authorList>
            <person name="Goeker M."/>
        </authorList>
    </citation>
    <scope>NUCLEOTIDE SEQUENCE [LARGE SCALE GENOMIC DNA]</scope>
    <source>
        <strain evidence="6 7">DSM 24766</strain>
    </source>
</reference>
<protein>
    <submittedName>
        <fullName evidence="6">Transcriptional antiterminator RfaH</fullName>
    </submittedName>
</protein>
<dbReference type="SUPFAM" id="SSF82679">
    <property type="entry name" value="N-utilization substance G protein NusG, N-terminal domain"/>
    <property type="match status" value="1"/>
</dbReference>
<dbReference type="CDD" id="cd06091">
    <property type="entry name" value="KOW_NusG"/>
    <property type="match status" value="1"/>
</dbReference>
<dbReference type="Proteomes" id="UP000295050">
    <property type="component" value="Unassembled WGS sequence"/>
</dbReference>
<dbReference type="Pfam" id="PF00467">
    <property type="entry name" value="KOW"/>
    <property type="match status" value="1"/>
</dbReference>
<accession>A0A4R2R9U9</accession>
<evidence type="ECO:0000259" key="4">
    <source>
        <dbReference type="SMART" id="SM00738"/>
    </source>
</evidence>
<dbReference type="SMART" id="SM00739">
    <property type="entry name" value="KOW"/>
    <property type="match status" value="1"/>
</dbReference>
<dbReference type="SUPFAM" id="SSF50104">
    <property type="entry name" value="Translation proteins SH3-like domain"/>
    <property type="match status" value="1"/>
</dbReference>
<dbReference type="AlphaFoldDB" id="A0A4R2R9U9"/>
<sequence>MKHAADLASTDWHLLMCRPNQNHIAERSLTRLGFDVFMPRHEVERRWRGRVRTEIRPVFAGYLFLATTPDWPNWHKARSAPGVCRLIGTAQAGPACVPPQIIAGLMSRCDDDGLLRPAIDALSVGDKVRVISGPFRDFVTSVEQIDPDRRIHVLLDLLGRPTRAQLDPEMVMKQEP</sequence>